<evidence type="ECO:0000256" key="4">
    <source>
        <dbReference type="ARBA" id="ARBA00022763"/>
    </source>
</evidence>
<dbReference type="PANTHER" id="PTHR45629:SF7">
    <property type="entry name" value="DNA EXCISION REPAIR PROTEIN ERCC-6-RELATED"/>
    <property type="match status" value="1"/>
</dbReference>
<proteinExistence type="inferred from homology"/>
<evidence type="ECO:0000259" key="11">
    <source>
        <dbReference type="PROSITE" id="PS51192"/>
    </source>
</evidence>
<dbReference type="SMART" id="SM00490">
    <property type="entry name" value="HELICc"/>
    <property type="match status" value="1"/>
</dbReference>
<keyword evidence="6" id="KW-0347">Helicase</keyword>
<dbReference type="InterPro" id="IPR058951">
    <property type="entry name" value="WHD_Rad26_CSB-like"/>
</dbReference>
<dbReference type="InterPro" id="IPR000330">
    <property type="entry name" value="SNF2_N"/>
</dbReference>
<evidence type="ECO:0000313" key="14">
    <source>
        <dbReference type="Proteomes" id="UP000029867"/>
    </source>
</evidence>
<dbReference type="PROSITE" id="PS51194">
    <property type="entry name" value="HELICASE_CTER"/>
    <property type="match status" value="1"/>
</dbReference>
<keyword evidence="9" id="KW-0234">DNA repair</keyword>
<evidence type="ECO:0000256" key="10">
    <source>
        <dbReference type="ARBA" id="ARBA00023242"/>
    </source>
</evidence>
<evidence type="ECO:0000256" key="1">
    <source>
        <dbReference type="ARBA" id="ARBA00004123"/>
    </source>
</evidence>
<dbReference type="Proteomes" id="UP000029867">
    <property type="component" value="Unassembled WGS sequence"/>
</dbReference>
<dbReference type="PANTHER" id="PTHR45629">
    <property type="entry name" value="SNF2/RAD54 FAMILY MEMBER"/>
    <property type="match status" value="1"/>
</dbReference>
<evidence type="ECO:0000256" key="3">
    <source>
        <dbReference type="ARBA" id="ARBA00022741"/>
    </source>
</evidence>
<dbReference type="GO" id="GO:0000785">
    <property type="term" value="C:chromatin"/>
    <property type="evidence" value="ECO:0007669"/>
    <property type="project" value="EnsemblFungi"/>
</dbReference>
<evidence type="ECO:0000256" key="9">
    <source>
        <dbReference type="ARBA" id="ARBA00023204"/>
    </source>
</evidence>
<dbReference type="Pfam" id="PF00271">
    <property type="entry name" value="Helicase_C"/>
    <property type="match status" value="1"/>
</dbReference>
<dbReference type="GO" id="GO:0016787">
    <property type="term" value="F:hydrolase activity"/>
    <property type="evidence" value="ECO:0007669"/>
    <property type="project" value="UniProtKB-KW"/>
</dbReference>
<keyword evidence="3" id="KW-0547">Nucleotide-binding</keyword>
<dbReference type="InterPro" id="IPR001650">
    <property type="entry name" value="Helicase_C-like"/>
</dbReference>
<dbReference type="InterPro" id="IPR038718">
    <property type="entry name" value="SNF2-like_sf"/>
</dbReference>
<dbReference type="InterPro" id="IPR027417">
    <property type="entry name" value="P-loop_NTPase"/>
</dbReference>
<dbReference type="SUPFAM" id="SSF52540">
    <property type="entry name" value="P-loop containing nucleoside triphosphate hydrolases"/>
    <property type="match status" value="2"/>
</dbReference>
<comment type="subcellular location">
    <subcellularLocation>
        <location evidence="1">Nucleus</location>
    </subcellularLocation>
</comment>
<dbReference type="Pfam" id="PF25875">
    <property type="entry name" value="WHD_Rad26_CSB"/>
    <property type="match status" value="1"/>
</dbReference>
<dbReference type="EMBL" id="JQFK01000035">
    <property type="protein sequence ID" value="KGK37494.1"/>
    <property type="molecule type" value="Genomic_DNA"/>
</dbReference>
<feature type="domain" description="Helicase ATP-binding" evidence="11">
    <location>
        <begin position="386"/>
        <end position="589"/>
    </location>
</feature>
<protein>
    <recommendedName>
        <fullName evidence="15">DNA repair and recombination protein RAD26</fullName>
    </recommendedName>
</protein>
<keyword evidence="4" id="KW-0227">DNA damage</keyword>
<dbReference type="Gene3D" id="3.40.50.300">
    <property type="entry name" value="P-loop containing nucleotide triphosphate hydrolases"/>
    <property type="match status" value="1"/>
</dbReference>
<accession>A0A099NZQ5</accession>
<keyword evidence="5" id="KW-0378">Hydrolase</keyword>
<dbReference type="VEuPathDB" id="FungiDB:C5L36_0B00400"/>
<evidence type="ECO:0000256" key="6">
    <source>
        <dbReference type="ARBA" id="ARBA00022806"/>
    </source>
</evidence>
<dbReference type="GO" id="GO:0061635">
    <property type="term" value="P:regulation of protein complex stability"/>
    <property type="evidence" value="ECO:0007669"/>
    <property type="project" value="EnsemblFungi"/>
</dbReference>
<keyword evidence="7" id="KW-0067">ATP-binding</keyword>
<name>A0A099NZQ5_PICKU</name>
<dbReference type="eggNOG" id="KOG0387">
    <property type="taxonomic scope" value="Eukaryota"/>
</dbReference>
<dbReference type="InterPro" id="IPR014001">
    <property type="entry name" value="Helicase_ATP-bd"/>
</dbReference>
<comment type="caution">
    <text evidence="13">The sequence shown here is derived from an EMBL/GenBank/DDBJ whole genome shotgun (WGS) entry which is preliminary data.</text>
</comment>
<dbReference type="GO" id="GO:0008094">
    <property type="term" value="F:ATP-dependent activity, acting on DNA"/>
    <property type="evidence" value="ECO:0007669"/>
    <property type="project" value="EnsemblFungi"/>
</dbReference>
<evidence type="ECO:0008006" key="15">
    <source>
        <dbReference type="Google" id="ProtNLM"/>
    </source>
</evidence>
<dbReference type="GO" id="GO:0005634">
    <property type="term" value="C:nucleus"/>
    <property type="evidence" value="ECO:0007669"/>
    <property type="project" value="TreeGrafter"/>
</dbReference>
<evidence type="ECO:0000256" key="7">
    <source>
        <dbReference type="ARBA" id="ARBA00022840"/>
    </source>
</evidence>
<dbReference type="GO" id="GO:0006283">
    <property type="term" value="P:transcription-coupled nucleotide-excision repair"/>
    <property type="evidence" value="ECO:0007669"/>
    <property type="project" value="EnsemblFungi"/>
</dbReference>
<dbReference type="GO" id="GO:0006357">
    <property type="term" value="P:regulation of transcription by RNA polymerase II"/>
    <property type="evidence" value="ECO:0007669"/>
    <property type="project" value="EnsemblFungi"/>
</dbReference>
<evidence type="ECO:0000256" key="8">
    <source>
        <dbReference type="ARBA" id="ARBA00023125"/>
    </source>
</evidence>
<sequence length="1189" mass="135349">MSPVEQDLNEIVVNDEGIESSTIENGDHSVSEQEVSTIGAIDKLSDVKPNQDNETTDALSVLDIKMMDQAHLEKEVANDADVAILRQELEMEQKRLSKANDRYLKYKGKLLTLEKKLQGPNLKISEKTRLEVQIEELQDNEIVTSLRDVNEIKTRMRDIELKLHSKYDDVNDATEKLPDETKEEFLIRTGKITAFGTSNAFIEEASDVQAPTHKNLVMPGFNSVQVIDSESAKVIDIANMYGKNPSNDEENDPDFKIDYDEINSDGVVDDSEELDEILNREGEGKVKMGKNNRKGFKRKSLDEEEDRNIDDGDEFAYKRRLNEWISQRSYLRRKHMPEYVEDPSVPEWEKPHPTIRDAILNDSFKLPGDIHPSLFDYQKTCVQWLAELYNQKTGGIIGDEMGLGKTVQIISFLAGLHYSGNMKHPILVVCPATVLKQWCNEFHRWWPPFRAIILHSIGEGMNRHKRSKHNRSDLEELELNIENEEYGSVQTLAKTKDNKAVQELVDKVVKEGHVIITTYAGVRIYAKYLLPVRWGYAILDEGHKIRNPDSFITITCKQLKTPNRIILSGTPIQNNLVELWSLFDFVFPGRLGTLPVFQKQFCVPINLGGYANATNVQVQAGFKCATVLKDLVSPYLLRRVKADVAKDLPKKTEMVLFCKLTEEQRKLYQRFLDSGDFKKILSGKRNALYGIDMLRKICNHPQLVDLNTKDKKIIKLPKVKELASKSGKIQVVLALLELWTKEERKTLIFTQTKQMLNILNQLLDSYNKENGQRYNYMRMDGSTPIIQRQELVDQFNKNPVYNVFLLTTKVGGLGVNLTGASRVIIYDPDWNPSTDMQARERAWRLGQKQDVAIYRLIMAGSIEEKIYHRQIFKQFLTNKILKDPKQKRFFKMTDMYDLFTLGDDQVKGTETADLFGAEEKTFDGIKERKTKFRSRNLNRSGAQNLDEGDIDFIEATKAAGVASLEEYDEEQVKEKTMFEDDDSRVLGESHRQPNANIMSEIFQKSGIHSAVEHESILGQGDIRTSASQLLVDNEATRIANEAVSALKASRKQARTKKIGVPTWTGKYGVAGKLASGGNRTRAFSSALPNGVSGRGGSTAQSSATILWNLKRMDKSKSRKQEPTSQVLIDKLVEYMANVEGNFSKSRDILENLDIDVGDKKTVDVIRSMIKGVCTWDRDRKGWILKTEFK</sequence>
<dbReference type="InterPro" id="IPR049730">
    <property type="entry name" value="SNF2/RAD54-like_C"/>
</dbReference>
<dbReference type="InterPro" id="IPR050496">
    <property type="entry name" value="SNF2_RAD54_helicase_repair"/>
</dbReference>
<evidence type="ECO:0000256" key="2">
    <source>
        <dbReference type="ARBA" id="ARBA00007025"/>
    </source>
</evidence>
<keyword evidence="10" id="KW-0539">Nucleus</keyword>
<dbReference type="HOGENOM" id="CLU_000315_7_0_1"/>
<dbReference type="Gene3D" id="3.40.50.10810">
    <property type="entry name" value="Tandem AAA-ATPase domain"/>
    <property type="match status" value="1"/>
</dbReference>
<evidence type="ECO:0000313" key="13">
    <source>
        <dbReference type="EMBL" id="KGK37494.1"/>
    </source>
</evidence>
<dbReference type="Pfam" id="PF00176">
    <property type="entry name" value="SNF2-rel_dom"/>
    <property type="match status" value="1"/>
</dbReference>
<evidence type="ECO:0000259" key="12">
    <source>
        <dbReference type="PROSITE" id="PS51194"/>
    </source>
</evidence>
<feature type="domain" description="Helicase C-terminal" evidence="12">
    <location>
        <begin position="731"/>
        <end position="896"/>
    </location>
</feature>
<comment type="similarity">
    <text evidence="2">Belongs to the SNF2/RAD54 helicase family.</text>
</comment>
<organism evidence="13 14">
    <name type="scientific">Pichia kudriavzevii</name>
    <name type="common">Yeast</name>
    <name type="synonym">Issatchenkia orientalis</name>
    <dbReference type="NCBI Taxonomy" id="4909"/>
    <lineage>
        <taxon>Eukaryota</taxon>
        <taxon>Fungi</taxon>
        <taxon>Dikarya</taxon>
        <taxon>Ascomycota</taxon>
        <taxon>Saccharomycotina</taxon>
        <taxon>Pichiomycetes</taxon>
        <taxon>Pichiales</taxon>
        <taxon>Pichiaceae</taxon>
        <taxon>Pichia</taxon>
    </lineage>
</organism>
<dbReference type="CDD" id="cd18793">
    <property type="entry name" value="SF2_C_SNF"/>
    <property type="match status" value="1"/>
</dbReference>
<reference evidence="14" key="1">
    <citation type="journal article" date="2014" name="Microb. Cell Fact.">
        <title>Exploiting Issatchenkia orientalis SD108 for succinic acid production.</title>
        <authorList>
            <person name="Xiao H."/>
            <person name="Shao Z."/>
            <person name="Jiang Y."/>
            <person name="Dole S."/>
            <person name="Zhao H."/>
        </authorList>
    </citation>
    <scope>NUCLEOTIDE SEQUENCE [LARGE SCALE GENOMIC DNA]</scope>
    <source>
        <strain evidence="14">SD108</strain>
    </source>
</reference>
<keyword evidence="8" id="KW-0238">DNA-binding</keyword>
<dbReference type="CDD" id="cd18000">
    <property type="entry name" value="DEXHc_ERCC6"/>
    <property type="match status" value="1"/>
</dbReference>
<dbReference type="AlphaFoldDB" id="A0A099NZQ5"/>
<dbReference type="PROSITE" id="PS51192">
    <property type="entry name" value="HELICASE_ATP_BIND_1"/>
    <property type="match status" value="1"/>
</dbReference>
<gene>
    <name evidence="13" type="ORF">JL09_g3350</name>
</gene>
<evidence type="ECO:0000256" key="5">
    <source>
        <dbReference type="ARBA" id="ARBA00022801"/>
    </source>
</evidence>
<dbReference type="FunFam" id="3.40.50.10810:FF:000039">
    <property type="entry name" value="DNA repair protein Rhp26/Rad26"/>
    <property type="match status" value="1"/>
</dbReference>
<dbReference type="GO" id="GO:0005524">
    <property type="term" value="F:ATP binding"/>
    <property type="evidence" value="ECO:0007669"/>
    <property type="project" value="InterPro"/>
</dbReference>
<dbReference type="SMART" id="SM00487">
    <property type="entry name" value="DEXDc"/>
    <property type="match status" value="1"/>
</dbReference>